<keyword evidence="2" id="KW-1185">Reference proteome</keyword>
<name>A0A9R1VR71_LACSA</name>
<protein>
    <submittedName>
        <fullName evidence="1">Uncharacterized protein</fullName>
    </submittedName>
</protein>
<accession>A0A9R1VR71</accession>
<evidence type="ECO:0000313" key="1">
    <source>
        <dbReference type="EMBL" id="KAJ0209969.1"/>
    </source>
</evidence>
<dbReference type="EMBL" id="NBSK02000004">
    <property type="protein sequence ID" value="KAJ0209969.1"/>
    <property type="molecule type" value="Genomic_DNA"/>
</dbReference>
<evidence type="ECO:0000313" key="2">
    <source>
        <dbReference type="Proteomes" id="UP000235145"/>
    </source>
</evidence>
<reference evidence="1 2" key="1">
    <citation type="journal article" date="2017" name="Nat. Commun.">
        <title>Genome assembly with in vitro proximity ligation data and whole-genome triplication in lettuce.</title>
        <authorList>
            <person name="Reyes-Chin-Wo S."/>
            <person name="Wang Z."/>
            <person name="Yang X."/>
            <person name="Kozik A."/>
            <person name="Arikit S."/>
            <person name="Song C."/>
            <person name="Xia L."/>
            <person name="Froenicke L."/>
            <person name="Lavelle D.O."/>
            <person name="Truco M.J."/>
            <person name="Xia R."/>
            <person name="Zhu S."/>
            <person name="Xu C."/>
            <person name="Xu H."/>
            <person name="Xu X."/>
            <person name="Cox K."/>
            <person name="Korf I."/>
            <person name="Meyers B.C."/>
            <person name="Michelmore R.W."/>
        </authorList>
    </citation>
    <scope>NUCLEOTIDE SEQUENCE [LARGE SCALE GENOMIC DNA]</scope>
    <source>
        <strain evidence="2">cv. Salinas</strain>
        <tissue evidence="1">Seedlings</tissue>
    </source>
</reference>
<gene>
    <name evidence="1" type="ORF">LSAT_V11C400171270</name>
</gene>
<organism evidence="1 2">
    <name type="scientific">Lactuca sativa</name>
    <name type="common">Garden lettuce</name>
    <dbReference type="NCBI Taxonomy" id="4236"/>
    <lineage>
        <taxon>Eukaryota</taxon>
        <taxon>Viridiplantae</taxon>
        <taxon>Streptophyta</taxon>
        <taxon>Embryophyta</taxon>
        <taxon>Tracheophyta</taxon>
        <taxon>Spermatophyta</taxon>
        <taxon>Magnoliopsida</taxon>
        <taxon>eudicotyledons</taxon>
        <taxon>Gunneridae</taxon>
        <taxon>Pentapetalae</taxon>
        <taxon>asterids</taxon>
        <taxon>campanulids</taxon>
        <taxon>Asterales</taxon>
        <taxon>Asteraceae</taxon>
        <taxon>Cichorioideae</taxon>
        <taxon>Cichorieae</taxon>
        <taxon>Lactucinae</taxon>
        <taxon>Lactuca</taxon>
    </lineage>
</organism>
<dbReference type="Proteomes" id="UP000235145">
    <property type="component" value="Unassembled WGS sequence"/>
</dbReference>
<dbReference type="AlphaFoldDB" id="A0A9R1VR71"/>
<proteinExistence type="predicted"/>
<sequence length="101" mass="11906">MHLQRLYFCSPREIGVVLKTHLRVVSIIFECDRSSDYIILKNMYLGLWELCCLSRLFRVLIVALHSVKELNRYLAAVAMPKSRKDKLVAQAIRKLKMRAKW</sequence>
<comment type="caution">
    <text evidence="1">The sequence shown here is derived from an EMBL/GenBank/DDBJ whole genome shotgun (WGS) entry which is preliminary data.</text>
</comment>